<dbReference type="CDD" id="cd02234">
    <property type="entry name" value="cupin_BLR7677-like"/>
    <property type="match status" value="1"/>
</dbReference>
<dbReference type="Pfam" id="PF07883">
    <property type="entry name" value="Cupin_2"/>
    <property type="match status" value="1"/>
</dbReference>
<feature type="region of interest" description="Disordered" evidence="1">
    <location>
        <begin position="31"/>
        <end position="67"/>
    </location>
</feature>
<dbReference type="RefSeq" id="WP_264713170.1">
    <property type="nucleotide sequence ID" value="NZ_JAPDNT010000004.1"/>
</dbReference>
<dbReference type="Proteomes" id="UP001165679">
    <property type="component" value="Unassembled WGS sequence"/>
</dbReference>
<reference evidence="3" key="2">
    <citation type="submission" date="2022-10" db="EMBL/GenBank/DDBJ databases">
        <authorList>
            <person name="Trinh H.N."/>
        </authorList>
    </citation>
    <scope>NUCLEOTIDE SEQUENCE</scope>
    <source>
        <strain evidence="3">RN2-1</strain>
    </source>
</reference>
<organism evidence="3 4">
    <name type="scientific">Limobrevibacterium gyesilva</name>
    <dbReference type="NCBI Taxonomy" id="2991712"/>
    <lineage>
        <taxon>Bacteria</taxon>
        <taxon>Pseudomonadati</taxon>
        <taxon>Pseudomonadota</taxon>
        <taxon>Alphaproteobacteria</taxon>
        <taxon>Acetobacterales</taxon>
        <taxon>Acetobacteraceae</taxon>
        <taxon>Limobrevibacterium</taxon>
    </lineage>
</organism>
<evidence type="ECO:0000259" key="2">
    <source>
        <dbReference type="Pfam" id="PF07883"/>
    </source>
</evidence>
<dbReference type="Gene3D" id="2.60.120.10">
    <property type="entry name" value="Jelly Rolls"/>
    <property type="match status" value="1"/>
</dbReference>
<comment type="caution">
    <text evidence="3">The sequence shown here is derived from an EMBL/GenBank/DDBJ whole genome shotgun (WGS) entry which is preliminary data.</text>
</comment>
<dbReference type="InterPro" id="IPR013096">
    <property type="entry name" value="Cupin_2"/>
</dbReference>
<dbReference type="InterPro" id="IPR014710">
    <property type="entry name" value="RmlC-like_jellyroll"/>
</dbReference>
<dbReference type="PANTHER" id="PTHR38599">
    <property type="entry name" value="CUPIN DOMAIN PROTEIN (AFU_ORTHOLOGUE AFUA_3G13620)"/>
    <property type="match status" value="1"/>
</dbReference>
<dbReference type="InterPro" id="IPR011051">
    <property type="entry name" value="RmlC_Cupin_sf"/>
</dbReference>
<evidence type="ECO:0000313" key="4">
    <source>
        <dbReference type="Proteomes" id="UP001165679"/>
    </source>
</evidence>
<evidence type="ECO:0000256" key="1">
    <source>
        <dbReference type="SAM" id="MobiDB-lite"/>
    </source>
</evidence>
<dbReference type="EMBL" id="JAPDNT010000004">
    <property type="protein sequence ID" value="MCW3474528.1"/>
    <property type="molecule type" value="Genomic_DNA"/>
</dbReference>
<keyword evidence="4" id="KW-1185">Reference proteome</keyword>
<proteinExistence type="predicted"/>
<protein>
    <submittedName>
        <fullName evidence="3">Cupin domain-containing protein</fullName>
    </submittedName>
</protein>
<accession>A0AA42CD81</accession>
<feature type="compositionally biased region" description="Polar residues" evidence="1">
    <location>
        <begin position="38"/>
        <end position="48"/>
    </location>
</feature>
<gene>
    <name evidence="3" type="ORF">OL599_08015</name>
</gene>
<feature type="domain" description="Cupin type-2" evidence="2">
    <location>
        <begin position="76"/>
        <end position="147"/>
    </location>
</feature>
<name>A0AA42CD81_9PROT</name>
<reference evidence="3" key="1">
    <citation type="submission" date="2022-09" db="EMBL/GenBank/DDBJ databases">
        <title>Rhodovastum sp. nov. RN2-1 isolated from soil in Seongnam, South Korea.</title>
        <authorList>
            <person name="Le N.T."/>
        </authorList>
    </citation>
    <scope>NUCLEOTIDE SEQUENCE</scope>
    <source>
        <strain evidence="3">RN2-1</strain>
    </source>
</reference>
<dbReference type="AlphaFoldDB" id="A0AA42CD81"/>
<evidence type="ECO:0000313" key="3">
    <source>
        <dbReference type="EMBL" id="MCW3474528.1"/>
    </source>
</evidence>
<dbReference type="PANTHER" id="PTHR38599:SF1">
    <property type="entry name" value="CUPIN DOMAIN PROTEIN (AFU_ORTHOLOGUE AFUA_3G13620)"/>
    <property type="match status" value="1"/>
</dbReference>
<sequence length="160" mass="16327">MSNDTKREPRRRPGRGARLAWALAGAVAVAPIPGQPGSAQTAPGTAPQSARPLATAQPVTSERLPNVPGKTITLVRVTIPPGGSSPEHHHAGSVTAFILSGAVRSQITGGPAKVYTAGQSFFEPPGVVHMLSENASTTEPAELLAIFVADDGATLTIPGK</sequence>
<dbReference type="SUPFAM" id="SSF51182">
    <property type="entry name" value="RmlC-like cupins"/>
    <property type="match status" value="1"/>
</dbReference>